<evidence type="ECO:0000313" key="2">
    <source>
        <dbReference type="EMBL" id="AWI74158.1"/>
    </source>
</evidence>
<accession>A0A2U8GL40</accession>
<keyword evidence="3" id="KW-1185">Reference proteome</keyword>
<feature type="compositionally biased region" description="Basic residues" evidence="1">
    <location>
        <begin position="85"/>
        <end position="94"/>
    </location>
</feature>
<dbReference type="AlphaFoldDB" id="A0A2U8GL40"/>
<protein>
    <submittedName>
        <fullName evidence="2">Uncharacterized protein</fullName>
    </submittedName>
</protein>
<proteinExistence type="predicted"/>
<reference evidence="2 3" key="1">
    <citation type="submission" date="2017-06" db="EMBL/GenBank/DDBJ databases">
        <title>Azoarcus.</title>
        <authorList>
            <person name="Woo J.-H."/>
            <person name="Kim H.-S."/>
        </authorList>
    </citation>
    <scope>NUCLEOTIDE SEQUENCE [LARGE SCALE GENOMIC DNA]</scope>
    <source>
        <strain evidence="2 3">TSPY31</strain>
    </source>
</reference>
<feature type="region of interest" description="Disordered" evidence="1">
    <location>
        <begin position="73"/>
        <end position="94"/>
    </location>
</feature>
<evidence type="ECO:0000313" key="3">
    <source>
        <dbReference type="Proteomes" id="UP000244930"/>
    </source>
</evidence>
<evidence type="ECO:0000256" key="1">
    <source>
        <dbReference type="SAM" id="MobiDB-lite"/>
    </source>
</evidence>
<organism evidence="2 3">
    <name type="scientific">Parazoarcus communis</name>
    <dbReference type="NCBI Taxonomy" id="41977"/>
    <lineage>
        <taxon>Bacteria</taxon>
        <taxon>Pseudomonadati</taxon>
        <taxon>Pseudomonadota</taxon>
        <taxon>Betaproteobacteria</taxon>
        <taxon>Rhodocyclales</taxon>
        <taxon>Zoogloeaceae</taxon>
        <taxon>Parazoarcus</taxon>
    </lineage>
</organism>
<sequence length="94" mass="10700">MTNRISIPASEVQPEDHIYDGPGTNPHPTFAWETITRVNQVDGLIVLTIGRFDPPNNEFWFEPDETVTVIRYPKAEPEQPAAKPDHKHGHGHRH</sequence>
<gene>
    <name evidence="2" type="ORF">CEW83_02080</name>
</gene>
<dbReference type="Proteomes" id="UP000244930">
    <property type="component" value="Chromosome"/>
</dbReference>
<dbReference type="RefSeq" id="WP_108947866.1">
    <property type="nucleotide sequence ID" value="NZ_CP022187.1"/>
</dbReference>
<name>A0A2U8GL40_9RHOO</name>
<dbReference type="KEGG" id="acom:CEW83_02080"/>
<dbReference type="EMBL" id="CP022187">
    <property type="protein sequence ID" value="AWI74158.1"/>
    <property type="molecule type" value="Genomic_DNA"/>
</dbReference>
<feature type="region of interest" description="Disordered" evidence="1">
    <location>
        <begin position="1"/>
        <end position="25"/>
    </location>
</feature>